<organism evidence="1 2">
    <name type="scientific">Niallia circulans</name>
    <name type="common">Bacillus circulans</name>
    <dbReference type="NCBI Taxonomy" id="1397"/>
    <lineage>
        <taxon>Bacteria</taxon>
        <taxon>Bacillati</taxon>
        <taxon>Bacillota</taxon>
        <taxon>Bacilli</taxon>
        <taxon>Bacillales</taxon>
        <taxon>Bacillaceae</taxon>
        <taxon>Niallia</taxon>
    </lineage>
</organism>
<proteinExistence type="predicted"/>
<dbReference type="RefSeq" id="WP_095332753.1">
    <property type="nucleotide sequence ID" value="NZ_CP026031.1"/>
</dbReference>
<dbReference type="KEGG" id="bcir:C2I06_15815"/>
<gene>
    <name evidence="1" type="ORF">CHH57_18970</name>
</gene>
<protein>
    <submittedName>
        <fullName evidence="1">Uncharacterized protein</fullName>
    </submittedName>
</protein>
<evidence type="ECO:0000313" key="2">
    <source>
        <dbReference type="Proteomes" id="UP000216961"/>
    </source>
</evidence>
<name>A0A268F8A8_NIACI</name>
<comment type="caution">
    <text evidence="1">The sequence shown here is derived from an EMBL/GenBank/DDBJ whole genome shotgun (WGS) entry which is preliminary data.</text>
</comment>
<sequence>MNKKEKLDSFIKLYDLINFYYENRDRPADREFDFFEEVKVNCETLEIDYDSFIKELRLQRL</sequence>
<dbReference type="Proteomes" id="UP000216961">
    <property type="component" value="Unassembled WGS sequence"/>
</dbReference>
<reference evidence="1 2" key="1">
    <citation type="submission" date="2017-07" db="EMBL/GenBank/DDBJ databases">
        <title>Isolation and whole genome analysis of endospore-forming bacteria from heroin.</title>
        <authorList>
            <person name="Kalinowski J."/>
            <person name="Ahrens B."/>
            <person name="Al-Dilaimi A."/>
            <person name="Winkler A."/>
            <person name="Wibberg D."/>
            <person name="Schleenbecker U."/>
            <person name="Ruckert C."/>
            <person name="Wolfel R."/>
            <person name="Grass G."/>
        </authorList>
    </citation>
    <scope>NUCLEOTIDE SEQUENCE [LARGE SCALE GENOMIC DNA]</scope>
    <source>
        <strain evidence="1 2">7521-2</strain>
    </source>
</reference>
<accession>A0A268F8A8</accession>
<dbReference type="AlphaFoldDB" id="A0A268F8A8"/>
<dbReference type="EMBL" id="NPBQ01000117">
    <property type="protein sequence ID" value="PAD81613.1"/>
    <property type="molecule type" value="Genomic_DNA"/>
</dbReference>
<evidence type="ECO:0000313" key="1">
    <source>
        <dbReference type="EMBL" id="PAD81613.1"/>
    </source>
</evidence>